<protein>
    <submittedName>
        <fullName evidence="2">S-D-lactoylglutathione methylglyoxal lyase</fullName>
    </submittedName>
    <submittedName>
        <fullName evidence="12">VOC family protein</fullName>
    </submittedName>
</protein>
<dbReference type="Proteomes" id="UP000033987">
    <property type="component" value="Unassembled WGS sequence"/>
</dbReference>
<dbReference type="PROSITE" id="PS51819">
    <property type="entry name" value="VOC"/>
    <property type="match status" value="1"/>
</dbReference>
<sequence>MKVKYATIIVEDMDESIKFYTEVMGLEIDSQHNPLSGVAITLLKGEGDAMIELIKNTENETGLFSVGMDVEDINTTVKELKSKGAKITMEPIPITVGTLAFLEDPNGVKIALIQHH</sequence>
<evidence type="ECO:0000313" key="7">
    <source>
        <dbReference type="EMBL" id="KKH19922.1"/>
    </source>
</evidence>
<dbReference type="Proteomes" id="UP000467371">
    <property type="component" value="Chromosome"/>
</dbReference>
<dbReference type="EMBL" id="JJQK01000146">
    <property type="protein sequence ID" value="KKH50819.1"/>
    <property type="molecule type" value="Genomic_DNA"/>
</dbReference>
<dbReference type="EMBL" id="JJPS01000011">
    <property type="protein sequence ID" value="KKG94869.1"/>
    <property type="molecule type" value="Genomic_DNA"/>
</dbReference>
<dbReference type="GO" id="GO:0004462">
    <property type="term" value="F:lactoylglutathione lyase activity"/>
    <property type="evidence" value="ECO:0007669"/>
    <property type="project" value="TreeGrafter"/>
</dbReference>
<evidence type="ECO:0000313" key="15">
    <source>
        <dbReference type="Proteomes" id="UP000034259"/>
    </source>
</evidence>
<evidence type="ECO:0000313" key="4">
    <source>
        <dbReference type="EMBL" id="KKG94869.1"/>
    </source>
</evidence>
<evidence type="ECO:0000313" key="6">
    <source>
        <dbReference type="EMBL" id="KKH19341.1"/>
    </source>
</evidence>
<dbReference type="GO" id="GO:0019243">
    <property type="term" value="P:methylglyoxal catabolic process to D-lactate via S-lactoyl-glutathione"/>
    <property type="evidence" value="ECO:0007669"/>
    <property type="project" value="TreeGrafter"/>
</dbReference>
<dbReference type="InterPro" id="IPR029068">
    <property type="entry name" value="Glyas_Bleomycin-R_OHBP_Dase"/>
</dbReference>
<dbReference type="Proteomes" id="UP000034950">
    <property type="component" value="Unassembled WGS sequence"/>
</dbReference>
<dbReference type="Proteomes" id="UP000034733">
    <property type="component" value="Unassembled WGS sequence"/>
</dbReference>
<feature type="domain" description="VOC" evidence="1">
    <location>
        <begin position="2"/>
        <end position="115"/>
    </location>
</feature>
<evidence type="ECO:0000313" key="10">
    <source>
        <dbReference type="EMBL" id="KKH37322.1"/>
    </source>
</evidence>
<proteinExistence type="predicted"/>
<evidence type="ECO:0000313" key="20">
    <source>
        <dbReference type="Proteomes" id="UP000034672"/>
    </source>
</evidence>
<dbReference type="Proteomes" id="UP000034399">
    <property type="component" value="Unassembled WGS sequence"/>
</dbReference>
<dbReference type="InterPro" id="IPR004360">
    <property type="entry name" value="Glyas_Fos-R_dOase_dom"/>
</dbReference>
<reference evidence="13 14" key="1">
    <citation type="journal article" date="2015" name="ISME J.">
        <title>Genomic and phenotypic differentiation among Methanosarcina mazei populations from Columbia River sediment.</title>
        <authorList>
            <person name="Youngblut N.D."/>
            <person name="Wirth J.S."/>
            <person name="Henriksen J.R."/>
            <person name="Smith M."/>
            <person name="Simon H."/>
            <person name="Metcalf W.W."/>
            <person name="Whitaker R.J."/>
        </authorList>
    </citation>
    <scope>NUCLEOTIDE SEQUENCE [LARGE SCALE GENOMIC DNA]</scope>
    <source>
        <strain evidence="7 14">1.F.A.1A.3</strain>
        <strain evidence="8 21">1.F.A.1B.3</strain>
        <strain evidence="6 13">1.F.A.1B.4</strain>
        <strain evidence="9 16">1.H.A.0.1</strain>
        <strain evidence="10 20">1.H.A.1A.4</strain>
        <strain evidence="11 15">1.H.A.2.1</strain>
        <strain evidence="2 18">3.F.A.1A.1</strain>
        <strain evidence="3 22">3.H.A.2.6</strain>
        <strain evidence="4 19">3.H.A.2.8</strain>
        <strain evidence="5 17">3.H.M.2.7</strain>
    </source>
</reference>
<dbReference type="PANTHER" id="PTHR46036">
    <property type="entry name" value="LACTOYLGLUTATHIONE LYASE"/>
    <property type="match status" value="1"/>
</dbReference>
<evidence type="ECO:0000313" key="21">
    <source>
        <dbReference type="Proteomes" id="UP000034733"/>
    </source>
</evidence>
<dbReference type="Pfam" id="PF00903">
    <property type="entry name" value="Glyoxalase"/>
    <property type="match status" value="1"/>
</dbReference>
<evidence type="ECO:0000313" key="11">
    <source>
        <dbReference type="EMBL" id="KKH50819.1"/>
    </source>
</evidence>
<evidence type="ECO:0000313" key="18">
    <source>
        <dbReference type="Proteomes" id="UP000034399"/>
    </source>
</evidence>
<dbReference type="Proteomes" id="UP000034409">
    <property type="component" value="Unassembled WGS sequence"/>
</dbReference>
<dbReference type="PATRIC" id="fig|2209.44.peg.2222"/>
<dbReference type="InterPro" id="IPR037523">
    <property type="entry name" value="VOC_core"/>
</dbReference>
<evidence type="ECO:0000313" key="23">
    <source>
        <dbReference type="Proteomes" id="UP000467371"/>
    </source>
</evidence>
<evidence type="ECO:0000259" key="1">
    <source>
        <dbReference type="PROSITE" id="PS51819"/>
    </source>
</evidence>
<evidence type="ECO:0000313" key="2">
    <source>
        <dbReference type="EMBL" id="KKG34721.1"/>
    </source>
</evidence>
<evidence type="ECO:0000313" key="9">
    <source>
        <dbReference type="EMBL" id="KKH26396.1"/>
    </source>
</evidence>
<dbReference type="SUPFAM" id="SSF54593">
    <property type="entry name" value="Glyoxalase/Bleomycin resistance protein/Dihydroxybiphenyl dioxygenase"/>
    <property type="match status" value="1"/>
</dbReference>
<evidence type="ECO:0000313" key="13">
    <source>
        <dbReference type="Proteomes" id="UP000033987"/>
    </source>
</evidence>
<dbReference type="EMBL" id="CP042908">
    <property type="protein sequence ID" value="QIB92894.1"/>
    <property type="molecule type" value="Genomic_DNA"/>
</dbReference>
<evidence type="ECO:0000313" key="16">
    <source>
        <dbReference type="Proteomes" id="UP000034338"/>
    </source>
</evidence>
<dbReference type="EMBL" id="JJQC01000118">
    <property type="protein sequence ID" value="KKH19341.1"/>
    <property type="molecule type" value="Genomic_DNA"/>
</dbReference>
<keyword evidence="2" id="KW-0456">Lyase</keyword>
<evidence type="ECO:0000313" key="3">
    <source>
        <dbReference type="EMBL" id="KKG86727.1"/>
    </source>
</evidence>
<dbReference type="EMBL" id="JJQF01000151">
    <property type="protein sequence ID" value="KKH26396.1"/>
    <property type="molecule type" value="Genomic_DNA"/>
</dbReference>
<dbReference type="Proteomes" id="UP000034672">
    <property type="component" value="Unassembled WGS sequence"/>
</dbReference>
<evidence type="ECO:0000313" key="17">
    <source>
        <dbReference type="Proteomes" id="UP000034387"/>
    </source>
</evidence>
<dbReference type="EMBL" id="JJPA01000084">
    <property type="protein sequence ID" value="KKG34721.1"/>
    <property type="molecule type" value="Genomic_DNA"/>
</dbReference>
<reference evidence="12 23" key="2">
    <citation type="journal article" date="2020" name="Environ. Microbiol. Rep.">
        <title>Redox cycling of Fe(II) and Fe(III) in magnetite accelerates aceticlastic methanogenesis by Methanosarcina mazei.</title>
        <authorList>
            <person name="Wang H."/>
            <person name="Byrne J.M."/>
            <person name="Liu P."/>
            <person name="Liu J."/>
            <person name="Dong X."/>
            <person name="Lu Y."/>
        </authorList>
    </citation>
    <scope>NUCLEOTIDE SEQUENCE [LARGE SCALE GENOMIC DNA]</scope>
    <source>
        <strain evidence="23">zm-15</strain>
        <strain evidence="12">Zm-15</strain>
    </source>
</reference>
<dbReference type="Gene3D" id="3.10.180.10">
    <property type="entry name" value="2,3-Dihydroxybiphenyl 1,2-Dioxygenase, domain 1"/>
    <property type="match status" value="1"/>
</dbReference>
<dbReference type="EMBL" id="JJPX01000180">
    <property type="protein sequence ID" value="KKH04514.1"/>
    <property type="molecule type" value="Genomic_DNA"/>
</dbReference>
<dbReference type="PANTHER" id="PTHR46036:SF5">
    <property type="entry name" value="LACTOYLGLUTATHIONE LYASE"/>
    <property type="match status" value="1"/>
</dbReference>
<evidence type="ECO:0000313" key="14">
    <source>
        <dbReference type="Proteomes" id="UP000034064"/>
    </source>
</evidence>
<dbReference type="EMBL" id="JJQB01000002">
    <property type="protein sequence ID" value="KKH23939.1"/>
    <property type="molecule type" value="Genomic_DNA"/>
</dbReference>
<dbReference type="Proteomes" id="UP000034259">
    <property type="component" value="Unassembled WGS sequence"/>
</dbReference>
<dbReference type="Proteomes" id="UP000034064">
    <property type="component" value="Unassembled WGS sequence"/>
</dbReference>
<dbReference type="EMBL" id="JJPR01000087">
    <property type="protein sequence ID" value="KKG86727.1"/>
    <property type="molecule type" value="Genomic_DNA"/>
</dbReference>
<evidence type="ECO:0000313" key="5">
    <source>
        <dbReference type="EMBL" id="KKH04514.1"/>
    </source>
</evidence>
<evidence type="ECO:0000313" key="22">
    <source>
        <dbReference type="Proteomes" id="UP000034950"/>
    </source>
</evidence>
<dbReference type="Proteomes" id="UP000034338">
    <property type="component" value="Unassembled WGS sequence"/>
</dbReference>
<name>A0A0F8E4P5_METMZ</name>
<organism evidence="2 18">
    <name type="scientific">Methanosarcina mazei</name>
    <name type="common">Methanosarcina frisia</name>
    <dbReference type="NCBI Taxonomy" id="2209"/>
    <lineage>
        <taxon>Archaea</taxon>
        <taxon>Methanobacteriati</taxon>
        <taxon>Methanobacteriota</taxon>
        <taxon>Stenosarchaea group</taxon>
        <taxon>Methanomicrobia</taxon>
        <taxon>Methanosarcinales</taxon>
        <taxon>Methanosarcinaceae</taxon>
        <taxon>Methanosarcina</taxon>
    </lineage>
</organism>
<evidence type="ECO:0000313" key="12">
    <source>
        <dbReference type="EMBL" id="QIB92894.1"/>
    </source>
</evidence>
<evidence type="ECO:0000313" key="19">
    <source>
        <dbReference type="Proteomes" id="UP000034409"/>
    </source>
</evidence>
<dbReference type="EMBL" id="JJQI01000094">
    <property type="protein sequence ID" value="KKH37322.1"/>
    <property type="molecule type" value="Genomic_DNA"/>
</dbReference>
<dbReference type="Proteomes" id="UP000034387">
    <property type="component" value="Unassembled WGS sequence"/>
</dbReference>
<evidence type="ECO:0000313" key="8">
    <source>
        <dbReference type="EMBL" id="KKH23939.1"/>
    </source>
</evidence>
<dbReference type="EMBL" id="JJQA01000020">
    <property type="protein sequence ID" value="KKH19922.1"/>
    <property type="molecule type" value="Genomic_DNA"/>
</dbReference>
<accession>A0A0F8E4P5</accession>
<dbReference type="GO" id="GO:0005737">
    <property type="term" value="C:cytoplasm"/>
    <property type="evidence" value="ECO:0007669"/>
    <property type="project" value="TreeGrafter"/>
</dbReference>
<dbReference type="AlphaFoldDB" id="A0A0F8E4P5"/>
<gene>
    <name evidence="9" type="ORF">DU37_17580</name>
    <name evidence="5" type="ORF">DU42_13030</name>
    <name evidence="7" type="ORF">DU44_17770</name>
    <name evidence="8" type="ORF">DU48_03010</name>
    <name evidence="2" type="ORF">DU52_17120</name>
    <name evidence="3" type="ORF">DU57_10225</name>
    <name evidence="4" type="ORF">DU59_14070</name>
    <name evidence="6" type="ORF">DU65_05415</name>
    <name evidence="10" type="ORF">DU71_09370</name>
    <name evidence="11" type="ORF">DU72_06970</name>
    <name evidence="12" type="ORF">FQU78_13345</name>
</gene>